<dbReference type="GO" id="GO:0043022">
    <property type="term" value="F:ribosome binding"/>
    <property type="evidence" value="ECO:0007669"/>
    <property type="project" value="TreeGrafter"/>
</dbReference>
<reference evidence="6" key="1">
    <citation type="journal article" date="2014" name="Front. Microbiol.">
        <title>High frequency of phylogenetically diverse reductive dehalogenase-homologous genes in deep subseafloor sedimentary metagenomes.</title>
        <authorList>
            <person name="Kawai M."/>
            <person name="Futagami T."/>
            <person name="Toyoda A."/>
            <person name="Takaki Y."/>
            <person name="Nishi S."/>
            <person name="Hori S."/>
            <person name="Arai W."/>
            <person name="Tsubouchi T."/>
            <person name="Morono Y."/>
            <person name="Uchiyama I."/>
            <person name="Ito T."/>
            <person name="Fujiyama A."/>
            <person name="Inagaki F."/>
            <person name="Takami H."/>
        </authorList>
    </citation>
    <scope>NUCLEOTIDE SEQUENCE</scope>
    <source>
        <strain evidence="6">Expedition CK06-06</strain>
    </source>
</reference>
<name>X1FWS8_9ZZZZ</name>
<feature type="domain" description="Hflx-type G" evidence="5">
    <location>
        <begin position="142"/>
        <end position="281"/>
    </location>
</feature>
<dbReference type="SUPFAM" id="SSF52540">
    <property type="entry name" value="P-loop containing nucleoside triphosphate hydrolases"/>
    <property type="match status" value="1"/>
</dbReference>
<evidence type="ECO:0000313" key="6">
    <source>
        <dbReference type="EMBL" id="GAH50091.1"/>
    </source>
</evidence>
<keyword evidence="1" id="KW-0479">Metal-binding</keyword>
<dbReference type="Pfam" id="PF16360">
    <property type="entry name" value="GTP-bdg_M"/>
    <property type="match status" value="1"/>
</dbReference>
<dbReference type="AlphaFoldDB" id="X1FWS8"/>
<dbReference type="Gene3D" id="3.40.50.11060">
    <property type="entry name" value="GTPase HflX, N-terminal domain"/>
    <property type="match status" value="1"/>
</dbReference>
<dbReference type="GO" id="GO:0046872">
    <property type="term" value="F:metal ion binding"/>
    <property type="evidence" value="ECO:0007669"/>
    <property type="project" value="UniProtKB-KW"/>
</dbReference>
<keyword evidence="4" id="KW-0342">GTP-binding</keyword>
<dbReference type="EMBL" id="BARU01021855">
    <property type="protein sequence ID" value="GAH50091.1"/>
    <property type="molecule type" value="Genomic_DNA"/>
</dbReference>
<dbReference type="InterPro" id="IPR025121">
    <property type="entry name" value="GTPase_HflX_N"/>
</dbReference>
<keyword evidence="3" id="KW-0460">Magnesium</keyword>
<feature type="non-terminal residue" evidence="6">
    <location>
        <position position="1"/>
    </location>
</feature>
<dbReference type="InterPro" id="IPR042108">
    <property type="entry name" value="GTPase_HflX_N_sf"/>
</dbReference>
<protein>
    <recommendedName>
        <fullName evidence="5">Hflx-type G domain-containing protein</fullName>
    </recommendedName>
</protein>
<dbReference type="PANTHER" id="PTHR10229">
    <property type="entry name" value="GTP-BINDING PROTEIN HFLX"/>
    <property type="match status" value="1"/>
</dbReference>
<dbReference type="PANTHER" id="PTHR10229:SF0">
    <property type="entry name" value="GTP-BINDING PROTEIN 6-RELATED"/>
    <property type="match status" value="1"/>
</dbReference>
<dbReference type="CDD" id="cd01878">
    <property type="entry name" value="HflX"/>
    <property type="match status" value="1"/>
</dbReference>
<dbReference type="NCBIfam" id="TIGR03156">
    <property type="entry name" value="GTP_HflX"/>
    <property type="match status" value="1"/>
</dbReference>
<dbReference type="HAMAP" id="MF_00900">
    <property type="entry name" value="GTPase_HflX"/>
    <property type="match status" value="1"/>
</dbReference>
<comment type="caution">
    <text evidence="6">The sequence shown here is derived from an EMBL/GenBank/DDBJ whole genome shotgun (WGS) entry which is preliminary data.</text>
</comment>
<dbReference type="PROSITE" id="PS51705">
    <property type="entry name" value="G_HFLX"/>
    <property type="match status" value="1"/>
</dbReference>
<evidence type="ECO:0000256" key="4">
    <source>
        <dbReference type="ARBA" id="ARBA00023134"/>
    </source>
</evidence>
<evidence type="ECO:0000256" key="3">
    <source>
        <dbReference type="ARBA" id="ARBA00022842"/>
    </source>
</evidence>
<dbReference type="InterPro" id="IPR030394">
    <property type="entry name" value="G_HFLX_dom"/>
</dbReference>
<sequence length="281" mass="31669">ATLIGIGKSNELAQISRSFKIDLIIFDIELSVAQIRNIEKITGVRIIDRTILILDIFSKHARTKEAKIQVELAQLEYQLPRLVGARTEFSRLGGGIGTRGPGEKKLEVDRRRIKQRISTLKKSIKRLEQTKRTQRKGRKNIPKIAVVGYTNAGKSSLVNALTNAKLITSDYLFSTLDSNTSILFVPPKYKMLISDTIGFLKNLPHNLIASFHATLAEVLEADVLIHIVDSTAEDLESKIITVDNVLEEIEAYETPTILVFNKIDRLFKEEKNRFKGKYPKA</sequence>
<dbReference type="Pfam" id="PF01926">
    <property type="entry name" value="MMR_HSR1"/>
    <property type="match status" value="1"/>
</dbReference>
<evidence type="ECO:0000256" key="2">
    <source>
        <dbReference type="ARBA" id="ARBA00022741"/>
    </source>
</evidence>
<dbReference type="InterPro" id="IPR016496">
    <property type="entry name" value="GTPase_HflX"/>
</dbReference>
<dbReference type="PRINTS" id="PR00326">
    <property type="entry name" value="GTP1OBG"/>
</dbReference>
<proteinExistence type="inferred from homology"/>
<evidence type="ECO:0000256" key="1">
    <source>
        <dbReference type="ARBA" id="ARBA00022723"/>
    </source>
</evidence>
<accession>X1FWS8</accession>
<dbReference type="InterPro" id="IPR032305">
    <property type="entry name" value="GTP-bd_M"/>
</dbReference>
<gene>
    <name evidence="6" type="ORF">S03H2_35696</name>
</gene>
<dbReference type="Gene3D" id="3.40.50.300">
    <property type="entry name" value="P-loop containing nucleotide triphosphate hydrolases"/>
    <property type="match status" value="1"/>
</dbReference>
<dbReference type="Pfam" id="PF13167">
    <property type="entry name" value="GTP-bdg_N"/>
    <property type="match status" value="1"/>
</dbReference>
<feature type="non-terminal residue" evidence="6">
    <location>
        <position position="281"/>
    </location>
</feature>
<dbReference type="InterPro" id="IPR006073">
    <property type="entry name" value="GTP-bd"/>
</dbReference>
<keyword evidence="2" id="KW-0547">Nucleotide-binding</keyword>
<evidence type="ECO:0000259" key="5">
    <source>
        <dbReference type="PROSITE" id="PS51705"/>
    </source>
</evidence>
<organism evidence="6">
    <name type="scientific">marine sediment metagenome</name>
    <dbReference type="NCBI Taxonomy" id="412755"/>
    <lineage>
        <taxon>unclassified sequences</taxon>
        <taxon>metagenomes</taxon>
        <taxon>ecological metagenomes</taxon>
    </lineage>
</organism>
<dbReference type="InterPro" id="IPR027417">
    <property type="entry name" value="P-loop_NTPase"/>
</dbReference>
<dbReference type="Gene3D" id="6.10.250.2860">
    <property type="match status" value="1"/>
</dbReference>
<dbReference type="GO" id="GO:0005525">
    <property type="term" value="F:GTP binding"/>
    <property type="evidence" value="ECO:0007669"/>
    <property type="project" value="UniProtKB-KW"/>
</dbReference>
<dbReference type="GO" id="GO:0005737">
    <property type="term" value="C:cytoplasm"/>
    <property type="evidence" value="ECO:0007669"/>
    <property type="project" value="TreeGrafter"/>
</dbReference>